<dbReference type="Gene3D" id="3.40.225.10">
    <property type="entry name" value="Class II aldolase/adducin N-terminal domain"/>
    <property type="match status" value="1"/>
</dbReference>
<protein>
    <submittedName>
        <fullName evidence="4">Putative L-fuculose phosphate aldolase</fullName>
    </submittedName>
</protein>
<evidence type="ECO:0000259" key="3">
    <source>
        <dbReference type="SMART" id="SM01007"/>
    </source>
</evidence>
<accession>A0A212J204</accession>
<dbReference type="GO" id="GO:0016832">
    <property type="term" value="F:aldehyde-lyase activity"/>
    <property type="evidence" value="ECO:0007669"/>
    <property type="project" value="TreeGrafter"/>
</dbReference>
<dbReference type="SMART" id="SM01007">
    <property type="entry name" value="Aldolase_II"/>
    <property type="match status" value="1"/>
</dbReference>
<dbReference type="InterPro" id="IPR050197">
    <property type="entry name" value="Aldolase_class_II_sugar_metab"/>
</dbReference>
<evidence type="ECO:0000256" key="2">
    <source>
        <dbReference type="ARBA" id="ARBA00023239"/>
    </source>
</evidence>
<reference evidence="4" key="1">
    <citation type="submission" date="2016-04" db="EMBL/GenBank/DDBJ databases">
        <authorList>
            <person name="Evans L.H."/>
            <person name="Alamgir A."/>
            <person name="Owens N."/>
            <person name="Weber N.D."/>
            <person name="Virtaneva K."/>
            <person name="Barbian K."/>
            <person name="Babar A."/>
            <person name="Rosenke K."/>
        </authorList>
    </citation>
    <scope>NUCLEOTIDE SEQUENCE</scope>
    <source>
        <strain evidence="4">86</strain>
    </source>
</reference>
<dbReference type="EMBL" id="FLUN01000001">
    <property type="protein sequence ID" value="SBV93512.1"/>
    <property type="molecule type" value="Genomic_DNA"/>
</dbReference>
<keyword evidence="1" id="KW-0479">Metal-binding</keyword>
<dbReference type="InterPro" id="IPR036409">
    <property type="entry name" value="Aldolase_II/adducin_N_sf"/>
</dbReference>
<dbReference type="PANTHER" id="PTHR22789:SF0">
    <property type="entry name" value="3-OXO-TETRONATE 4-PHOSPHATE DECARBOXYLASE-RELATED"/>
    <property type="match status" value="1"/>
</dbReference>
<evidence type="ECO:0000256" key="1">
    <source>
        <dbReference type="ARBA" id="ARBA00022723"/>
    </source>
</evidence>
<dbReference type="GO" id="GO:0019323">
    <property type="term" value="P:pentose catabolic process"/>
    <property type="evidence" value="ECO:0007669"/>
    <property type="project" value="TreeGrafter"/>
</dbReference>
<dbReference type="Pfam" id="PF00596">
    <property type="entry name" value="Aldolase_II"/>
    <property type="match status" value="1"/>
</dbReference>
<proteinExistence type="predicted"/>
<dbReference type="SUPFAM" id="SSF53639">
    <property type="entry name" value="AraD/HMP-PK domain-like"/>
    <property type="match status" value="1"/>
</dbReference>
<organism evidence="4">
    <name type="scientific">uncultured Eubacteriales bacterium</name>
    <dbReference type="NCBI Taxonomy" id="172733"/>
    <lineage>
        <taxon>Bacteria</taxon>
        <taxon>Bacillati</taxon>
        <taxon>Bacillota</taxon>
        <taxon>Clostridia</taxon>
        <taxon>Eubacteriales</taxon>
        <taxon>environmental samples</taxon>
    </lineage>
</organism>
<keyword evidence="2" id="KW-0456">Lyase</keyword>
<name>A0A212J204_9FIRM</name>
<gene>
    <name evidence="4" type="ORF">KL86CLO1_10389</name>
</gene>
<sequence length="215" mass="23414">MLEELKAEVLRVSRLAEETGLCHHGGGNFSQIDRESGLVVITPHAESRYDFNAEDMLVVDLEGNVVENRKGFTPSSETPMHLCIYKARPDADAVCHTHAHNAAAFACLGVPVKPVIFEAMMYGGYCRVVPFEEPGSVALGQSAVTGLQGTYATILGKHGLISIGENIYDAYLKTIYVEDVCDVNIRAASVVGYEKLSCLTDEQIVYFRDVLGLKA</sequence>
<dbReference type="GO" id="GO:0046872">
    <property type="term" value="F:metal ion binding"/>
    <property type="evidence" value="ECO:0007669"/>
    <property type="project" value="UniProtKB-KW"/>
</dbReference>
<dbReference type="PANTHER" id="PTHR22789">
    <property type="entry name" value="FUCULOSE PHOSPHATE ALDOLASE"/>
    <property type="match status" value="1"/>
</dbReference>
<dbReference type="AlphaFoldDB" id="A0A212J204"/>
<feature type="domain" description="Class II aldolase/adducin N-terminal" evidence="3">
    <location>
        <begin position="7"/>
        <end position="185"/>
    </location>
</feature>
<evidence type="ECO:0000313" key="4">
    <source>
        <dbReference type="EMBL" id="SBV93512.1"/>
    </source>
</evidence>
<dbReference type="InterPro" id="IPR001303">
    <property type="entry name" value="Aldolase_II/adducin_N"/>
</dbReference>
<dbReference type="GO" id="GO:0005829">
    <property type="term" value="C:cytosol"/>
    <property type="evidence" value="ECO:0007669"/>
    <property type="project" value="TreeGrafter"/>
</dbReference>